<evidence type="ECO:0000256" key="2">
    <source>
        <dbReference type="ARBA" id="ARBA00022692"/>
    </source>
</evidence>
<dbReference type="AlphaFoldDB" id="A0A6J8CCB0"/>
<keyword evidence="2 5" id="KW-0812">Transmembrane</keyword>
<reference evidence="6 7" key="1">
    <citation type="submission" date="2020-06" db="EMBL/GenBank/DDBJ databases">
        <authorList>
            <person name="Li R."/>
            <person name="Bekaert M."/>
        </authorList>
    </citation>
    <scope>NUCLEOTIDE SEQUENCE [LARGE SCALE GENOMIC DNA]</scope>
    <source>
        <strain evidence="7">wild</strain>
    </source>
</reference>
<dbReference type="SUPFAM" id="SSF103473">
    <property type="entry name" value="MFS general substrate transporter"/>
    <property type="match status" value="1"/>
</dbReference>
<proteinExistence type="predicted"/>
<evidence type="ECO:0000256" key="1">
    <source>
        <dbReference type="ARBA" id="ARBA00004141"/>
    </source>
</evidence>
<evidence type="ECO:0000256" key="4">
    <source>
        <dbReference type="ARBA" id="ARBA00023136"/>
    </source>
</evidence>
<dbReference type="InterPro" id="IPR036259">
    <property type="entry name" value="MFS_trans_sf"/>
</dbReference>
<dbReference type="Pfam" id="PF07690">
    <property type="entry name" value="MFS_1"/>
    <property type="match status" value="1"/>
</dbReference>
<evidence type="ECO:0000313" key="7">
    <source>
        <dbReference type="Proteomes" id="UP000507470"/>
    </source>
</evidence>
<dbReference type="OrthoDB" id="6154409at2759"/>
<keyword evidence="4 5" id="KW-0472">Membrane</keyword>
<dbReference type="GO" id="GO:0022857">
    <property type="term" value="F:transmembrane transporter activity"/>
    <property type="evidence" value="ECO:0007669"/>
    <property type="project" value="InterPro"/>
</dbReference>
<gene>
    <name evidence="6" type="ORF">MCOR_28888</name>
</gene>
<protein>
    <submittedName>
        <fullName evidence="6">SLC22A4_5</fullName>
    </submittedName>
</protein>
<dbReference type="GO" id="GO:0016020">
    <property type="term" value="C:membrane"/>
    <property type="evidence" value="ECO:0007669"/>
    <property type="project" value="UniProtKB-SubCell"/>
</dbReference>
<evidence type="ECO:0000313" key="6">
    <source>
        <dbReference type="EMBL" id="CAC5394093.1"/>
    </source>
</evidence>
<keyword evidence="7" id="KW-1185">Reference proteome</keyword>
<feature type="transmembrane region" description="Helical" evidence="5">
    <location>
        <begin position="129"/>
        <end position="150"/>
    </location>
</feature>
<feature type="transmembrane region" description="Helical" evidence="5">
    <location>
        <begin position="102"/>
        <end position="123"/>
    </location>
</feature>
<evidence type="ECO:0000256" key="5">
    <source>
        <dbReference type="SAM" id="Phobius"/>
    </source>
</evidence>
<feature type="transmembrane region" description="Helical" evidence="5">
    <location>
        <begin position="219"/>
        <end position="237"/>
    </location>
</feature>
<dbReference type="InterPro" id="IPR011701">
    <property type="entry name" value="MFS"/>
</dbReference>
<organism evidence="6 7">
    <name type="scientific">Mytilus coruscus</name>
    <name type="common">Sea mussel</name>
    <dbReference type="NCBI Taxonomy" id="42192"/>
    <lineage>
        <taxon>Eukaryota</taxon>
        <taxon>Metazoa</taxon>
        <taxon>Spiralia</taxon>
        <taxon>Lophotrochozoa</taxon>
        <taxon>Mollusca</taxon>
        <taxon>Bivalvia</taxon>
        <taxon>Autobranchia</taxon>
        <taxon>Pteriomorphia</taxon>
        <taxon>Mytilida</taxon>
        <taxon>Mytiloidea</taxon>
        <taxon>Mytilidae</taxon>
        <taxon>Mytilinae</taxon>
        <taxon>Mytilus</taxon>
    </lineage>
</organism>
<comment type="subcellular location">
    <subcellularLocation>
        <location evidence="1">Membrane</location>
        <topology evidence="1">Multi-pass membrane protein</topology>
    </subcellularLocation>
</comment>
<dbReference type="Gene3D" id="1.20.1250.20">
    <property type="entry name" value="MFS general substrate transporter like domains"/>
    <property type="match status" value="1"/>
</dbReference>
<keyword evidence="3 5" id="KW-1133">Transmembrane helix</keyword>
<evidence type="ECO:0000256" key="3">
    <source>
        <dbReference type="ARBA" id="ARBA00022989"/>
    </source>
</evidence>
<dbReference type="PANTHER" id="PTHR24064">
    <property type="entry name" value="SOLUTE CARRIER FAMILY 22 MEMBER"/>
    <property type="match status" value="1"/>
</dbReference>
<dbReference type="Proteomes" id="UP000507470">
    <property type="component" value="Unassembled WGS sequence"/>
</dbReference>
<name>A0A6J8CCB0_MYTCO</name>
<dbReference type="EMBL" id="CACVKT020005253">
    <property type="protein sequence ID" value="CAC5394093.1"/>
    <property type="molecule type" value="Genomic_DNA"/>
</dbReference>
<sequence length="242" mass="28037">MNSRNCFEGYGPPYKCAPLTNKTDLYRYGMLNNISASRITYDKCNIEIQSKTSNTTSGTYKLTCPEGYQYDSKQETIVTEGFVLTAQVYITELFPKEQRGTVSGFGGLGWSFTMVLLSLWGYLMRNTSWRYIHLFFGLFGVPVMFTYWIIDESLRWLIANKRADEAKTLVRKIAKFNKVDLNDILPLIQHDGKIDPFPIHQNPKEEKRENILTIARHKILLKTAFIMAFTWYVHIFACMTCI</sequence>
<accession>A0A6J8CCB0</accession>